<feature type="domain" description="Ketosynthase family 3 (KS3)" evidence="5">
    <location>
        <begin position="1"/>
        <end position="362"/>
    </location>
</feature>
<comment type="similarity">
    <text evidence="2 4">Belongs to the thiolase-like superfamily. Beta-ketoacyl-ACP synthases family.</text>
</comment>
<evidence type="ECO:0000256" key="1">
    <source>
        <dbReference type="ARBA" id="ARBA00005189"/>
    </source>
</evidence>
<comment type="caution">
    <text evidence="6">The sequence shown here is derived from an EMBL/GenBank/DDBJ whole genome shotgun (WGS) entry which is preliminary data.</text>
</comment>
<evidence type="ECO:0000256" key="2">
    <source>
        <dbReference type="ARBA" id="ARBA00008467"/>
    </source>
</evidence>
<dbReference type="PANTHER" id="PTHR11712:SF320">
    <property type="entry name" value="BETA-KETOACYL SYNTHASE"/>
    <property type="match status" value="1"/>
</dbReference>
<dbReference type="Pfam" id="PF00109">
    <property type="entry name" value="ketoacyl-synt"/>
    <property type="match status" value="1"/>
</dbReference>
<evidence type="ECO:0000259" key="5">
    <source>
        <dbReference type="PROSITE" id="PS52004"/>
    </source>
</evidence>
<dbReference type="InterPro" id="IPR020841">
    <property type="entry name" value="PKS_Beta-ketoAc_synthase_dom"/>
</dbReference>
<dbReference type="GO" id="GO:0004315">
    <property type="term" value="F:3-oxoacyl-[acyl-carrier-protein] synthase activity"/>
    <property type="evidence" value="ECO:0007669"/>
    <property type="project" value="TreeGrafter"/>
</dbReference>
<dbReference type="AlphaFoldDB" id="A0AA37CG35"/>
<dbReference type="InterPro" id="IPR000794">
    <property type="entry name" value="Beta-ketoacyl_synthase"/>
</dbReference>
<dbReference type="Proteomes" id="UP000887212">
    <property type="component" value="Unassembled WGS sequence"/>
</dbReference>
<evidence type="ECO:0000313" key="6">
    <source>
        <dbReference type="EMBL" id="GIZ88736.1"/>
    </source>
</evidence>
<reference evidence="6 9" key="1">
    <citation type="submission" date="2021-07" db="EMBL/GenBank/DDBJ databases">
        <title>Whole genome sequencing of carbapenem-resistant Pseudomonas spp. isolated in Japan.</title>
        <authorList>
            <person name="Suzuki M."/>
            <person name="Maehana S."/>
            <person name="Kitasato H."/>
        </authorList>
    </citation>
    <scope>NUCLEOTIDE SEQUENCE</scope>
    <source>
        <strain evidence="6">KAM435</strain>
        <strain evidence="7 9">KAM436</strain>
    </source>
</reference>
<evidence type="ECO:0000256" key="4">
    <source>
        <dbReference type="RuleBase" id="RU003694"/>
    </source>
</evidence>
<keyword evidence="3 4" id="KW-0808">Transferase</keyword>
<evidence type="ECO:0000313" key="8">
    <source>
        <dbReference type="Proteomes" id="UP000887212"/>
    </source>
</evidence>
<dbReference type="RefSeq" id="WP_203790290.1">
    <property type="nucleotide sequence ID" value="NZ_AP024354.1"/>
</dbReference>
<evidence type="ECO:0000313" key="9">
    <source>
        <dbReference type="Proteomes" id="UP000887228"/>
    </source>
</evidence>
<evidence type="ECO:0000256" key="3">
    <source>
        <dbReference type="ARBA" id="ARBA00022679"/>
    </source>
</evidence>
<dbReference type="InterPro" id="IPR014031">
    <property type="entry name" value="Ketoacyl_synth_C"/>
</dbReference>
<dbReference type="PANTHER" id="PTHR11712">
    <property type="entry name" value="POLYKETIDE SYNTHASE-RELATED"/>
    <property type="match status" value="1"/>
</dbReference>
<dbReference type="Proteomes" id="UP000887228">
    <property type="component" value="Unassembled WGS sequence"/>
</dbReference>
<proteinExistence type="inferred from homology"/>
<dbReference type="SUPFAM" id="SSF53901">
    <property type="entry name" value="Thiolase-like"/>
    <property type="match status" value="2"/>
</dbReference>
<comment type="pathway">
    <text evidence="1">Lipid metabolism.</text>
</comment>
<dbReference type="Gene3D" id="3.40.47.10">
    <property type="match status" value="1"/>
</dbReference>
<accession>A0AA37CG35</accession>
<dbReference type="GO" id="GO:0005829">
    <property type="term" value="C:cytosol"/>
    <property type="evidence" value="ECO:0007669"/>
    <property type="project" value="TreeGrafter"/>
</dbReference>
<dbReference type="SMART" id="SM00825">
    <property type="entry name" value="PKS_KS"/>
    <property type="match status" value="1"/>
</dbReference>
<sequence>MIPVYLQRGALHSALGADLGAAADNLLADRRPQPTSFLLHELQQPRPYFAVAGTQAPDARLDRLLHETLGDTAAGDCLLIVASTALDITELEARTTAEGGFHFEHSTALDLLAERLRQRHGFADAFTLNTACTSAANGLLYGARLLASGEYKQALVLAFETPSAIAQQGFGALDLTSPSGAYRPFHPERDGLVLGECYCATLLGLEPDPAPLARLLGGFSACDTSSLTTTREDGSHIDWVMQRALQVAKVEAGQIGLAKLHGTATGANDLAESAGMRLLYPEAMPPLAVLKPWLGHTLGACGLSETLLLLAALRRGALPALDYADAALLPLPTTPTAIAPDALLLANFFGFGGNNASLVLQVCREGERA</sequence>
<dbReference type="Pfam" id="PF02801">
    <property type="entry name" value="Ketoacyl-synt_C"/>
    <property type="match status" value="1"/>
</dbReference>
<dbReference type="GO" id="GO:0006633">
    <property type="term" value="P:fatty acid biosynthetic process"/>
    <property type="evidence" value="ECO:0007669"/>
    <property type="project" value="TreeGrafter"/>
</dbReference>
<dbReference type="InterPro" id="IPR014030">
    <property type="entry name" value="Ketoacyl_synth_N"/>
</dbReference>
<evidence type="ECO:0000313" key="7">
    <source>
        <dbReference type="EMBL" id="GIZ92661.1"/>
    </source>
</evidence>
<organism evidence="6 8">
    <name type="scientific">Aquipseudomonas alcaligenes</name>
    <name type="common">Pseudomonas alcaligenes</name>
    <dbReference type="NCBI Taxonomy" id="43263"/>
    <lineage>
        <taxon>Bacteria</taxon>
        <taxon>Pseudomonadati</taxon>
        <taxon>Pseudomonadota</taxon>
        <taxon>Gammaproteobacteria</taxon>
        <taxon>Pseudomonadales</taxon>
        <taxon>Pseudomonadaceae</taxon>
        <taxon>Aquipseudomonas</taxon>
    </lineage>
</organism>
<dbReference type="EMBL" id="BPMS01000007">
    <property type="protein sequence ID" value="GIZ88736.1"/>
    <property type="molecule type" value="Genomic_DNA"/>
</dbReference>
<dbReference type="EMBL" id="BPMT01000005">
    <property type="protein sequence ID" value="GIZ92661.1"/>
    <property type="molecule type" value="Genomic_DNA"/>
</dbReference>
<protein>
    <recommendedName>
        <fullName evidence="5">Ketosynthase family 3 (KS3) domain-containing protein</fullName>
    </recommendedName>
</protein>
<dbReference type="PROSITE" id="PS52004">
    <property type="entry name" value="KS3_2"/>
    <property type="match status" value="1"/>
</dbReference>
<gene>
    <name evidence="6" type="ORF">KAM435_20630</name>
    <name evidence="7" type="ORF">KAM436_16290</name>
</gene>
<name>A0AA37CG35_AQUAC</name>
<dbReference type="InterPro" id="IPR016039">
    <property type="entry name" value="Thiolase-like"/>
</dbReference>